<evidence type="ECO:0000313" key="3">
    <source>
        <dbReference type="Proteomes" id="UP000267145"/>
    </source>
</evidence>
<feature type="compositionally biased region" description="Low complexity" evidence="1">
    <location>
        <begin position="346"/>
        <end position="371"/>
    </location>
</feature>
<dbReference type="InterPro" id="IPR039634">
    <property type="entry name" value="Bul1-like"/>
</dbReference>
<dbReference type="PANTHER" id="PTHR31904:SF1">
    <property type="entry name" value="BYPASS OF STOP CODON PROTEIN 5-RELATED"/>
    <property type="match status" value="1"/>
</dbReference>
<reference evidence="2 3" key="1">
    <citation type="submission" date="2018-10" db="EMBL/GenBank/DDBJ databases">
        <title>Genome sequence of Verticillium nonalfalfae VnAa140.</title>
        <authorList>
            <person name="Stajich J.E."/>
            <person name="Kasson M.T."/>
        </authorList>
    </citation>
    <scope>NUCLEOTIDE SEQUENCE [LARGE SCALE GENOMIC DNA]</scope>
    <source>
        <strain evidence="2 3">VnAa140</strain>
    </source>
</reference>
<dbReference type="RefSeq" id="XP_028494037.1">
    <property type="nucleotide sequence ID" value="XM_028642072.1"/>
</dbReference>
<proteinExistence type="predicted"/>
<gene>
    <name evidence="2" type="ORF">D7B24_007973</name>
</gene>
<accession>A0A3M9Y5U6</accession>
<dbReference type="STRING" id="1051616.A0A3M9Y5U6"/>
<keyword evidence="3" id="KW-1185">Reference proteome</keyword>
<comment type="caution">
    <text evidence="2">The sequence shown here is derived from an EMBL/GenBank/DDBJ whole genome shotgun (WGS) entry which is preliminary data.</text>
</comment>
<dbReference type="AlphaFoldDB" id="A0A3M9Y5U6"/>
<protein>
    <submittedName>
        <fullName evidence="2">Uncharacterized protein</fullName>
    </submittedName>
</protein>
<evidence type="ECO:0000313" key="2">
    <source>
        <dbReference type="EMBL" id="RNJ55879.1"/>
    </source>
</evidence>
<dbReference type="Proteomes" id="UP000267145">
    <property type="component" value="Unassembled WGS sequence"/>
</dbReference>
<name>A0A3M9Y5U6_9PEZI</name>
<feature type="region of interest" description="Disordered" evidence="1">
    <location>
        <begin position="329"/>
        <end position="371"/>
    </location>
</feature>
<evidence type="ECO:0000256" key="1">
    <source>
        <dbReference type="SAM" id="MobiDB-lite"/>
    </source>
</evidence>
<sequence>MSSVSDISSVFGSFARPPIPKGPSIEIKLDNHYNSKVYSSGSPVAGEVTITPWKDTRFDFVSIVLIGHSRTRLDAAQIAQHSSHTFLKLNMPIPASAYPVPRVFEAGHKYSIPFNFVIPHHLTLSACNHPKQSDAVYDQHMRLPASMGAWGKDDMSPQMARVEYMVKARVAEMPELGGRPIKVMEDHYHINVLPISPEDPPLNITSEDKGYRLTKAKTLRKNIFTAKQGRIIANAIQPPAIRLGADGRTASETSVTVNLTFEPTSPEIVPPNASHVSAKVHAATWFSAAPISSLPNMGDARHSYAALPQLSYSTSVSLFSDDLEKTQWQIRATNPSRRDSGYSSEGQPDSNSDSDQPSSRRSSKSAASGKAPVFHETALHIPVRIPTGRKLFLPTFHSCLISRTYTLQVGVTVGDAKLNLSVPLQVIVEPTADQMMQATGLPSFDAVMALQEAADADELLRGRVMRQPDPDYQETSVLPGYGDFLVSRAVHAT</sequence>
<dbReference type="InterPro" id="IPR014752">
    <property type="entry name" value="Arrestin-like_C"/>
</dbReference>
<feature type="compositionally biased region" description="Polar residues" evidence="1">
    <location>
        <begin position="329"/>
        <end position="345"/>
    </location>
</feature>
<dbReference type="PANTHER" id="PTHR31904">
    <property type="entry name" value="BYPASS OF STOP CODON PROTEIN 5-RELATED"/>
    <property type="match status" value="1"/>
</dbReference>
<organism evidence="2 3">
    <name type="scientific">Verticillium nonalfalfae</name>
    <dbReference type="NCBI Taxonomy" id="1051616"/>
    <lineage>
        <taxon>Eukaryota</taxon>
        <taxon>Fungi</taxon>
        <taxon>Dikarya</taxon>
        <taxon>Ascomycota</taxon>
        <taxon>Pezizomycotina</taxon>
        <taxon>Sordariomycetes</taxon>
        <taxon>Hypocreomycetidae</taxon>
        <taxon>Glomerellales</taxon>
        <taxon>Plectosphaerellaceae</taxon>
        <taxon>Verticillium</taxon>
    </lineage>
</organism>
<dbReference type="Gene3D" id="2.60.40.640">
    <property type="match status" value="1"/>
</dbReference>
<dbReference type="GeneID" id="39611662"/>
<dbReference type="EMBL" id="RBVV01000068">
    <property type="protein sequence ID" value="RNJ55879.1"/>
    <property type="molecule type" value="Genomic_DNA"/>
</dbReference>